<name>F6F0L5_SPHCR</name>
<dbReference type="RefSeq" id="WP_013848573.1">
    <property type="nucleotide sequence ID" value="NC_015593.1"/>
</dbReference>
<dbReference type="STRING" id="690566.Sphch_2694"/>
<keyword evidence="2" id="KW-1185">Reference proteome</keyword>
<dbReference type="KEGG" id="sch:Sphch_2694"/>
<evidence type="ECO:0008006" key="3">
    <source>
        <dbReference type="Google" id="ProtNLM"/>
    </source>
</evidence>
<organism evidence="1 2">
    <name type="scientific">Sphingobium chlorophenolicum L-1</name>
    <dbReference type="NCBI Taxonomy" id="690566"/>
    <lineage>
        <taxon>Bacteria</taxon>
        <taxon>Pseudomonadati</taxon>
        <taxon>Pseudomonadota</taxon>
        <taxon>Alphaproteobacteria</taxon>
        <taxon>Sphingomonadales</taxon>
        <taxon>Sphingomonadaceae</taxon>
        <taxon>Sphingobium</taxon>
    </lineage>
</organism>
<dbReference type="PANTHER" id="PTHR37909:SF1">
    <property type="entry name" value="S-ADENOSYL-L-METHIONINE-DEPENDENT METHYLTRANSFERASES SUPERFAMILY PROTEIN"/>
    <property type="match status" value="1"/>
</dbReference>
<evidence type="ECO:0000313" key="2">
    <source>
        <dbReference type="Proteomes" id="UP000007150"/>
    </source>
</evidence>
<dbReference type="AlphaFoldDB" id="F6F0L5"/>
<dbReference type="InterPro" id="IPR029063">
    <property type="entry name" value="SAM-dependent_MTases_sf"/>
</dbReference>
<sequence>MTELRKQMIELVWRGNDPFQGFPKNIYQVDTQGWGFQHPYLSEAIAGSSLLVVEVGVWKGASTIAMASKMRDLDIDGAIICVDTWLGAADHWTQNEWFEHLGWDHGWPNLHRKFMANIIDAGLQDYVVPLPVDSINAAEVLKHYSVQADVIHIDAGHEYRSVISDLHAWWPILKEGGLYIGDDYYDNGIDWPGVQQAHDEFFKELNLLPFEHGSGKCRLRKPG</sequence>
<dbReference type="EMBL" id="CP002798">
    <property type="protein sequence ID" value="AEG50337.1"/>
    <property type="molecule type" value="Genomic_DNA"/>
</dbReference>
<evidence type="ECO:0000313" key="1">
    <source>
        <dbReference type="EMBL" id="AEG50337.1"/>
    </source>
</evidence>
<dbReference type="SUPFAM" id="SSF53335">
    <property type="entry name" value="S-adenosyl-L-methionine-dependent methyltransferases"/>
    <property type="match status" value="1"/>
</dbReference>
<proteinExistence type="predicted"/>
<dbReference type="HOGENOM" id="CLU_1214334_0_0_5"/>
<accession>F6F0L5</accession>
<gene>
    <name evidence="1" type="ORF">Sphch_2694</name>
</gene>
<dbReference type="Proteomes" id="UP000007150">
    <property type="component" value="Chromosome 1"/>
</dbReference>
<dbReference type="Pfam" id="PF13578">
    <property type="entry name" value="Methyltransf_24"/>
    <property type="match status" value="1"/>
</dbReference>
<protein>
    <recommendedName>
        <fullName evidence="3">Methyltransferase</fullName>
    </recommendedName>
</protein>
<dbReference type="PANTHER" id="PTHR37909">
    <property type="entry name" value="S-ADENOSYL-L-METHIONINE-DEPENDENT METHYLTRANSFERASES SUPERFAMILY PROTEIN"/>
    <property type="match status" value="1"/>
</dbReference>
<reference evidence="1 2" key="1">
    <citation type="submission" date="2011-05" db="EMBL/GenBank/DDBJ databases">
        <title>Complete sequence of chromosome 1 of Sphingobium chlorophenolicum L-1.</title>
        <authorList>
            <consortium name="US DOE Joint Genome Institute"/>
            <person name="Lucas S."/>
            <person name="Han J."/>
            <person name="Lapidus A."/>
            <person name="Cheng J.-F."/>
            <person name="Goodwin L."/>
            <person name="Pitluck S."/>
            <person name="Peters L."/>
            <person name="Daligault H."/>
            <person name="Han C."/>
            <person name="Tapia R."/>
            <person name="Land M."/>
            <person name="Hauser L."/>
            <person name="Kyrpides N."/>
            <person name="Ivanova N."/>
            <person name="Pagani I."/>
            <person name="Turner P."/>
            <person name="Copley S."/>
            <person name="Woyke T."/>
        </authorList>
    </citation>
    <scope>NUCLEOTIDE SEQUENCE [LARGE SCALE GENOMIC DNA]</scope>
    <source>
        <strain evidence="1 2">L-1</strain>
    </source>
</reference>
<dbReference type="Gene3D" id="3.40.50.150">
    <property type="entry name" value="Vaccinia Virus protein VP39"/>
    <property type="match status" value="1"/>
</dbReference>